<evidence type="ECO:0000313" key="1">
    <source>
        <dbReference type="EMBL" id="AQK73457.1"/>
    </source>
</evidence>
<protein>
    <submittedName>
        <fullName evidence="1">Uncharacterized protein</fullName>
    </submittedName>
</protein>
<dbReference type="AlphaFoldDB" id="A0A1D6HFP9"/>
<accession>A0A1D6HFP9</accession>
<gene>
    <name evidence="1" type="ORF">ZEAMMB73_Zm00001d017564</name>
</gene>
<reference evidence="1" key="1">
    <citation type="submission" date="2015-12" db="EMBL/GenBank/DDBJ databases">
        <title>Update maize B73 reference genome by single molecule sequencing technologies.</title>
        <authorList>
            <consortium name="Maize Genome Sequencing Project"/>
            <person name="Ware D."/>
        </authorList>
    </citation>
    <scope>NUCLEOTIDE SEQUENCE</scope>
    <source>
        <tissue evidence="1">Seedling</tissue>
    </source>
</reference>
<organism evidence="1">
    <name type="scientific">Zea mays</name>
    <name type="common">Maize</name>
    <dbReference type="NCBI Taxonomy" id="4577"/>
    <lineage>
        <taxon>Eukaryota</taxon>
        <taxon>Viridiplantae</taxon>
        <taxon>Streptophyta</taxon>
        <taxon>Embryophyta</taxon>
        <taxon>Tracheophyta</taxon>
        <taxon>Spermatophyta</taxon>
        <taxon>Magnoliopsida</taxon>
        <taxon>Liliopsida</taxon>
        <taxon>Poales</taxon>
        <taxon>Poaceae</taxon>
        <taxon>PACMAD clade</taxon>
        <taxon>Panicoideae</taxon>
        <taxon>Andropogonodae</taxon>
        <taxon>Andropogoneae</taxon>
        <taxon>Tripsacinae</taxon>
        <taxon>Zea</taxon>
    </lineage>
</organism>
<name>A0A1D6HFP9_MAIZE</name>
<sequence length="91" mass="10877">MLAQMSRLRYSLRCSRFPGYLLDLRWLGCLFSQPNSSRPNLAFVSGLWCLMQKQEKRSEIRWRLVNQSICNGKLPMQFFTCLFVPEYHRLN</sequence>
<proteinExistence type="predicted"/>
<dbReference type="EMBL" id="CM000781">
    <property type="protein sequence ID" value="AQK73457.1"/>
    <property type="molecule type" value="Genomic_DNA"/>
</dbReference>